<evidence type="ECO:0000313" key="1">
    <source>
        <dbReference type="EMBL" id="EGW07453.1"/>
    </source>
</evidence>
<accession>G3H238</accession>
<evidence type="ECO:0000313" key="2">
    <source>
        <dbReference type="Proteomes" id="UP000001075"/>
    </source>
</evidence>
<dbReference type="InParanoid" id="G3H238"/>
<gene>
    <name evidence="1" type="ORF">I79_004282</name>
</gene>
<dbReference type="AlphaFoldDB" id="G3H238"/>
<name>G3H238_CRIGR</name>
<proteinExistence type="predicted"/>
<protein>
    <submittedName>
        <fullName evidence="1">Uncharacterized protein</fullName>
    </submittedName>
</protein>
<dbReference type="Proteomes" id="UP000001075">
    <property type="component" value="Unassembled WGS sequence"/>
</dbReference>
<organism evidence="1 2">
    <name type="scientific">Cricetulus griseus</name>
    <name type="common">Chinese hamster</name>
    <name type="synonym">Cricetulus barabensis griseus</name>
    <dbReference type="NCBI Taxonomy" id="10029"/>
    <lineage>
        <taxon>Eukaryota</taxon>
        <taxon>Metazoa</taxon>
        <taxon>Chordata</taxon>
        <taxon>Craniata</taxon>
        <taxon>Vertebrata</taxon>
        <taxon>Euteleostomi</taxon>
        <taxon>Mammalia</taxon>
        <taxon>Eutheria</taxon>
        <taxon>Euarchontoglires</taxon>
        <taxon>Glires</taxon>
        <taxon>Rodentia</taxon>
        <taxon>Myomorpha</taxon>
        <taxon>Muroidea</taxon>
        <taxon>Cricetidae</taxon>
        <taxon>Cricetinae</taxon>
        <taxon>Cricetulus</taxon>
    </lineage>
</organism>
<reference evidence="2" key="1">
    <citation type="journal article" date="2011" name="Nat. Biotechnol.">
        <title>The genomic sequence of the Chinese hamster ovary (CHO)-K1 cell line.</title>
        <authorList>
            <person name="Xu X."/>
            <person name="Nagarajan H."/>
            <person name="Lewis N.E."/>
            <person name="Pan S."/>
            <person name="Cai Z."/>
            <person name="Liu X."/>
            <person name="Chen W."/>
            <person name="Xie M."/>
            <person name="Wang W."/>
            <person name="Hammond S."/>
            <person name="Andersen M.R."/>
            <person name="Neff N."/>
            <person name="Passarelli B."/>
            <person name="Koh W."/>
            <person name="Fan H.C."/>
            <person name="Wang J."/>
            <person name="Gui Y."/>
            <person name="Lee K.H."/>
            <person name="Betenbaugh M.J."/>
            <person name="Quake S.R."/>
            <person name="Famili I."/>
            <person name="Palsson B.O."/>
            <person name="Wang J."/>
        </authorList>
    </citation>
    <scope>NUCLEOTIDE SEQUENCE [LARGE SCALE GENOMIC DNA]</scope>
    <source>
        <strain evidence="2">CHO K1 cell line</strain>
    </source>
</reference>
<sequence length="167" mass="17982">MQLTLEFKASGCCRKLTILRKQAGLLFLDVMRGSDPQIKANSIVPATGLPLQVLSLPSPNTLKKGLQYMDGQCCPQPLGQSGLEVSFEVFLSRLFIAAVSKVQRCSPLSKVQVMHSPAARAGAARAGEGPPPHSNCYPSIFKLGSQPNSVTTLRTPRAQHRLSLQCP</sequence>
<dbReference type="EMBL" id="JH000113">
    <property type="protein sequence ID" value="EGW07453.1"/>
    <property type="molecule type" value="Genomic_DNA"/>
</dbReference>